<dbReference type="SUPFAM" id="SSF53474">
    <property type="entry name" value="alpha/beta-Hydrolases"/>
    <property type="match status" value="1"/>
</dbReference>
<gene>
    <name evidence="2" type="ORF">NGB36_00280</name>
</gene>
<dbReference type="InterPro" id="IPR022742">
    <property type="entry name" value="Hydrolase_4"/>
</dbReference>
<dbReference type="Gene3D" id="3.40.50.1820">
    <property type="entry name" value="alpha/beta hydrolase"/>
    <property type="match status" value="1"/>
</dbReference>
<dbReference type="InterPro" id="IPR015946">
    <property type="entry name" value="KH_dom-like_a/b"/>
</dbReference>
<keyword evidence="2" id="KW-0378">Hydrolase</keyword>
<evidence type="ECO:0000259" key="1">
    <source>
        <dbReference type="Pfam" id="PF12146"/>
    </source>
</evidence>
<dbReference type="SUPFAM" id="SSF82784">
    <property type="entry name" value="OsmC-like"/>
    <property type="match status" value="1"/>
</dbReference>
<dbReference type="Pfam" id="PF02566">
    <property type="entry name" value="OsmC"/>
    <property type="match status" value="1"/>
</dbReference>
<keyword evidence="3" id="KW-1185">Reference proteome</keyword>
<dbReference type="Gene3D" id="3.30.300.20">
    <property type="match status" value="1"/>
</dbReference>
<feature type="domain" description="Serine aminopeptidase S33" evidence="1">
    <location>
        <begin position="48"/>
        <end position="133"/>
    </location>
</feature>
<dbReference type="InterPro" id="IPR029058">
    <property type="entry name" value="AB_hydrolase_fold"/>
</dbReference>
<sequence>MMPSEKLTFVGSQGAPLAGRLDLPESEPGAYALFAHCFTCNKDVVAASRISRALAGLGIAVLRFDFTGLGESGGDFGNTDFSSNIDDLVCAADYLRKHFAAPTLLVGHSLGGAAVIAAAHRVPEVRAVATIGAPADAGHVLRLLGRGQADFEQRGEAEVILAGRSFRIRRQFLDDVAAQPQAERIADLDAALLVLHSPNDEIVDVDNARRIFDAAHHPKSYISLDGADHLLGKRSDAQFAATVLAAWAARYAIDPAASHPQPQPEHTPAEGCVEVAENSNSPFGQRITAGRHVLAADEPRPIGAGSGPGPYDLLLAALGACTSMTVRMYAQRKQWPLEKVTVRLSHSRIHAQDCADCETRTGTLDRVERTIHFAGSLDDDQRRHLLEIADKCPVHRTLCSEVQIETTEAS</sequence>
<dbReference type="InterPro" id="IPR036102">
    <property type="entry name" value="OsmC/Ohrsf"/>
</dbReference>
<dbReference type="Proteomes" id="UP001057702">
    <property type="component" value="Unassembled WGS sequence"/>
</dbReference>
<comment type="caution">
    <text evidence="2">The sequence shown here is derived from an EMBL/GenBank/DDBJ whole genome shotgun (WGS) entry which is preliminary data.</text>
</comment>
<dbReference type="Pfam" id="PF12146">
    <property type="entry name" value="Hydrolase_4"/>
    <property type="match status" value="1"/>
</dbReference>
<dbReference type="PANTHER" id="PTHR39624:SF2">
    <property type="entry name" value="OSMC-LIKE PROTEIN"/>
    <property type="match status" value="1"/>
</dbReference>
<dbReference type="GO" id="GO:0016787">
    <property type="term" value="F:hydrolase activity"/>
    <property type="evidence" value="ECO:0007669"/>
    <property type="project" value="UniProtKB-KW"/>
</dbReference>
<name>A0ABT1PN40_9ACTN</name>
<dbReference type="InterPro" id="IPR003718">
    <property type="entry name" value="OsmC/Ohr_fam"/>
</dbReference>
<proteinExistence type="predicted"/>
<evidence type="ECO:0000313" key="2">
    <source>
        <dbReference type="EMBL" id="MCQ4079092.1"/>
    </source>
</evidence>
<dbReference type="EMBL" id="JANFNG010000001">
    <property type="protein sequence ID" value="MCQ4079092.1"/>
    <property type="molecule type" value="Genomic_DNA"/>
</dbReference>
<protein>
    <submittedName>
        <fullName evidence="2">Alpha/beta fold hydrolase</fullName>
    </submittedName>
</protein>
<organism evidence="2 3">
    <name type="scientific">Streptomyces humicola</name>
    <dbReference type="NCBI Taxonomy" id="2953240"/>
    <lineage>
        <taxon>Bacteria</taxon>
        <taxon>Bacillati</taxon>
        <taxon>Actinomycetota</taxon>
        <taxon>Actinomycetes</taxon>
        <taxon>Kitasatosporales</taxon>
        <taxon>Streptomycetaceae</taxon>
        <taxon>Streptomyces</taxon>
    </lineage>
</organism>
<evidence type="ECO:0000313" key="3">
    <source>
        <dbReference type="Proteomes" id="UP001057702"/>
    </source>
</evidence>
<dbReference type="PANTHER" id="PTHR39624">
    <property type="entry name" value="PROTEIN INVOLVED IN RIMO-MEDIATED BETA-METHYLTHIOLATION OF RIBOSOMAL PROTEIN S12 YCAO"/>
    <property type="match status" value="1"/>
</dbReference>
<accession>A0ABT1PN40</accession>
<reference evidence="2" key="1">
    <citation type="submission" date="2022-06" db="EMBL/GenBank/DDBJ databases">
        <title>Draft genome sequence of Streptomyces sp. RB6PN25 isolated from peat swamp forest in Thailand.</title>
        <authorList>
            <person name="Duangmal K."/>
            <person name="Klaysubun C."/>
        </authorList>
    </citation>
    <scope>NUCLEOTIDE SEQUENCE</scope>
    <source>
        <strain evidence="2">RB6PN25</strain>
    </source>
</reference>